<dbReference type="RefSeq" id="WP_118370011.1">
    <property type="nucleotide sequence ID" value="NZ_QRON01000004.1"/>
</dbReference>
<dbReference type="AlphaFoldDB" id="A0A415JX34"/>
<sequence>MNKTCFVIMGYGIKNNLNLDLAYEEIIKPCIIENQLIPFPLYKESSYNAYRCDEISGTISIDYKFVTCLNGADIVIADISTMNVNAIYELGARHALKPRSTILLCAKEKEKEFKFFDITYVPIIFYEHNGTFLREDIISQTKNQLNSLLDFAINTSTNVPDNPIYRALNENHVYDHDKSSNNTIYEMYKKARNLLDDNNFRDALVILDELYTNDPSEENLLLLVLARYKIAEKNNSCKDLIECINLIKQNTDIENSTSEYLFGRLAAICLRVYNLSNDPEYYYSALEYYRIGACFCKKNLYCPRNYCALLLRIYEITEDKNVIREYYYTAKHFAKLYLNINVNVKNNGNYDERIYYTYNVIDLKAIIDDKYIDAEKIVNRIQNDKDISKRQKSTIIDGINILKQSIENINKYML</sequence>
<dbReference type="Proteomes" id="UP000283297">
    <property type="component" value="Unassembled WGS sequence"/>
</dbReference>
<accession>A0A415JX34</accession>
<comment type="caution">
    <text evidence="1">The sequence shown here is derived from an EMBL/GenBank/DDBJ whole genome shotgun (WGS) entry which is preliminary data.</text>
</comment>
<reference evidence="1 2" key="1">
    <citation type="submission" date="2018-08" db="EMBL/GenBank/DDBJ databases">
        <title>A genome reference for cultivated species of the human gut microbiota.</title>
        <authorList>
            <person name="Zou Y."/>
            <person name="Xue W."/>
            <person name="Luo G."/>
        </authorList>
    </citation>
    <scope>NUCLEOTIDE SEQUENCE [LARGE SCALE GENOMIC DNA]</scope>
    <source>
        <strain evidence="1 2">AF38-24</strain>
    </source>
</reference>
<organism evidence="1 2">
    <name type="scientific">Agathobacter rectalis</name>
    <dbReference type="NCBI Taxonomy" id="39491"/>
    <lineage>
        <taxon>Bacteria</taxon>
        <taxon>Bacillati</taxon>
        <taxon>Bacillota</taxon>
        <taxon>Clostridia</taxon>
        <taxon>Lachnospirales</taxon>
        <taxon>Lachnospiraceae</taxon>
        <taxon>Agathobacter</taxon>
    </lineage>
</organism>
<protein>
    <recommendedName>
        <fullName evidence="3">DUF4071 domain-containing protein</fullName>
    </recommendedName>
</protein>
<evidence type="ECO:0008006" key="3">
    <source>
        <dbReference type="Google" id="ProtNLM"/>
    </source>
</evidence>
<dbReference type="EMBL" id="QRON01000004">
    <property type="protein sequence ID" value="RHL28619.1"/>
    <property type="molecule type" value="Genomic_DNA"/>
</dbReference>
<name>A0A415JX34_9FIRM</name>
<evidence type="ECO:0000313" key="1">
    <source>
        <dbReference type="EMBL" id="RHL28619.1"/>
    </source>
</evidence>
<gene>
    <name evidence="1" type="ORF">DW028_08210</name>
</gene>
<evidence type="ECO:0000313" key="2">
    <source>
        <dbReference type="Proteomes" id="UP000283297"/>
    </source>
</evidence>
<proteinExistence type="predicted"/>